<feature type="region of interest" description="Disordered" evidence="7">
    <location>
        <begin position="897"/>
        <end position="927"/>
    </location>
</feature>
<dbReference type="InterPro" id="IPR007259">
    <property type="entry name" value="GCP"/>
</dbReference>
<dbReference type="GO" id="GO:0000930">
    <property type="term" value="C:gamma-tubulin complex"/>
    <property type="evidence" value="ECO:0007669"/>
    <property type="project" value="TreeGrafter"/>
</dbReference>
<dbReference type="Pfam" id="PF17681">
    <property type="entry name" value="GCP_N_terminal"/>
    <property type="match status" value="1"/>
</dbReference>
<name>A0A6P8YBE8_THRPL</name>
<evidence type="ECO:0000259" key="8">
    <source>
        <dbReference type="Pfam" id="PF04130"/>
    </source>
</evidence>
<dbReference type="Pfam" id="PF04130">
    <property type="entry name" value="GCP_C_terminal"/>
    <property type="match status" value="1"/>
</dbReference>
<dbReference type="KEGG" id="tpal:117641095"/>
<feature type="region of interest" description="Disordered" evidence="7">
    <location>
        <begin position="815"/>
        <end position="835"/>
    </location>
</feature>
<evidence type="ECO:0000256" key="4">
    <source>
        <dbReference type="ARBA" id="ARBA00022701"/>
    </source>
</evidence>
<evidence type="ECO:0000256" key="5">
    <source>
        <dbReference type="ARBA" id="ARBA00023212"/>
    </source>
</evidence>
<dbReference type="Gene3D" id="1.20.120.1900">
    <property type="entry name" value="Gamma-tubulin complex, C-terminal domain"/>
    <property type="match status" value="1"/>
</dbReference>
<reference evidence="11" key="1">
    <citation type="submission" date="2025-08" db="UniProtKB">
        <authorList>
            <consortium name="RefSeq"/>
        </authorList>
    </citation>
    <scope>IDENTIFICATION</scope>
    <source>
        <tissue evidence="11">Total insect</tissue>
    </source>
</reference>
<dbReference type="GeneID" id="117641095"/>
<protein>
    <submittedName>
        <fullName evidence="11">Gamma-tubulin complex component 6 isoform X1</fullName>
    </submittedName>
</protein>
<evidence type="ECO:0000313" key="10">
    <source>
        <dbReference type="Proteomes" id="UP000515158"/>
    </source>
</evidence>
<dbReference type="GO" id="GO:0007020">
    <property type="term" value="P:microtubule nucleation"/>
    <property type="evidence" value="ECO:0007669"/>
    <property type="project" value="InterPro"/>
</dbReference>
<evidence type="ECO:0000259" key="9">
    <source>
        <dbReference type="Pfam" id="PF17681"/>
    </source>
</evidence>
<evidence type="ECO:0000256" key="7">
    <source>
        <dbReference type="SAM" id="MobiDB-lite"/>
    </source>
</evidence>
<evidence type="ECO:0000256" key="3">
    <source>
        <dbReference type="ARBA" id="ARBA00022490"/>
    </source>
</evidence>
<feature type="coiled-coil region" evidence="6">
    <location>
        <begin position="664"/>
        <end position="727"/>
    </location>
</feature>
<evidence type="ECO:0000256" key="1">
    <source>
        <dbReference type="ARBA" id="ARBA00004245"/>
    </source>
</evidence>
<dbReference type="RefSeq" id="XP_034234090.1">
    <property type="nucleotide sequence ID" value="XM_034378199.1"/>
</dbReference>
<dbReference type="GO" id="GO:0005874">
    <property type="term" value="C:microtubule"/>
    <property type="evidence" value="ECO:0007669"/>
    <property type="project" value="UniProtKB-KW"/>
</dbReference>
<dbReference type="GO" id="GO:0051321">
    <property type="term" value="P:meiotic cell cycle"/>
    <property type="evidence" value="ECO:0007669"/>
    <property type="project" value="TreeGrafter"/>
</dbReference>
<dbReference type="FunCoup" id="A0A6P8YBE8">
    <property type="interactions" value="17"/>
</dbReference>
<keyword evidence="3" id="KW-0963">Cytoplasm</keyword>
<accession>A0A6P8YBE8</accession>
<keyword evidence="5" id="KW-0206">Cytoskeleton</keyword>
<keyword evidence="4" id="KW-0493">Microtubule</keyword>
<dbReference type="InParanoid" id="A0A6P8YBE8"/>
<dbReference type="GO" id="GO:0051225">
    <property type="term" value="P:spindle assembly"/>
    <property type="evidence" value="ECO:0007669"/>
    <property type="project" value="TreeGrafter"/>
</dbReference>
<dbReference type="GO" id="GO:0000922">
    <property type="term" value="C:spindle pole"/>
    <property type="evidence" value="ECO:0007669"/>
    <property type="project" value="InterPro"/>
</dbReference>
<comment type="subcellular location">
    <subcellularLocation>
        <location evidence="1">Cytoplasm</location>
        <location evidence="1">Cytoskeleton</location>
    </subcellularLocation>
</comment>
<organism evidence="11">
    <name type="scientific">Thrips palmi</name>
    <name type="common">Melon thrips</name>
    <dbReference type="NCBI Taxonomy" id="161013"/>
    <lineage>
        <taxon>Eukaryota</taxon>
        <taxon>Metazoa</taxon>
        <taxon>Ecdysozoa</taxon>
        <taxon>Arthropoda</taxon>
        <taxon>Hexapoda</taxon>
        <taxon>Insecta</taxon>
        <taxon>Pterygota</taxon>
        <taxon>Neoptera</taxon>
        <taxon>Paraneoptera</taxon>
        <taxon>Thysanoptera</taxon>
        <taxon>Terebrantia</taxon>
        <taxon>Thripoidea</taxon>
        <taxon>Thripidae</taxon>
        <taxon>Thrips</taxon>
    </lineage>
</organism>
<dbReference type="InterPro" id="IPR042241">
    <property type="entry name" value="GCP_C_sf"/>
</dbReference>
<feature type="compositionally biased region" description="Low complexity" evidence="7">
    <location>
        <begin position="820"/>
        <end position="830"/>
    </location>
</feature>
<dbReference type="Proteomes" id="UP000515158">
    <property type="component" value="Unplaced"/>
</dbReference>
<keyword evidence="6" id="KW-0175">Coiled coil</keyword>
<dbReference type="GO" id="GO:0000278">
    <property type="term" value="P:mitotic cell cycle"/>
    <property type="evidence" value="ECO:0007669"/>
    <property type="project" value="TreeGrafter"/>
</dbReference>
<evidence type="ECO:0000313" key="11">
    <source>
        <dbReference type="RefSeq" id="XP_034234090.1"/>
    </source>
</evidence>
<evidence type="ECO:0000256" key="2">
    <source>
        <dbReference type="ARBA" id="ARBA00010337"/>
    </source>
</evidence>
<comment type="similarity">
    <text evidence="2">Belongs to the TUBGCP family.</text>
</comment>
<evidence type="ECO:0000256" key="6">
    <source>
        <dbReference type="SAM" id="Coils"/>
    </source>
</evidence>
<dbReference type="CTD" id="39365"/>
<feature type="domain" description="Gamma tubulin complex component C-terminal" evidence="8">
    <location>
        <begin position="1291"/>
        <end position="1608"/>
    </location>
</feature>
<dbReference type="GO" id="GO:0043015">
    <property type="term" value="F:gamma-tubulin binding"/>
    <property type="evidence" value="ECO:0007669"/>
    <property type="project" value="InterPro"/>
</dbReference>
<feature type="compositionally biased region" description="Basic and acidic residues" evidence="7">
    <location>
        <begin position="914"/>
        <end position="927"/>
    </location>
</feature>
<sequence length="1642" mass="186136">MSNTDETSVYKLISRLSEILVRENNCPLSGNQQTHCVNKARSVIYGTILKKQHVQEVSNLSKKFEHMNPLSCLIAWRFLLSNINKTKESCELDDAIREAFDTGWEDAPNPVLRTLICLAEDSSSASFSEGDSNEPFSLSEKLGFTSLKQDTQFLGAKQSRIYPSLHPDVFKPPAWMNLSQSASSFGGYATSFPFNKEPGKGLPLFERFSGLCPKGHTSERSVYQVRTIPPLTGPSELNLSSNFTPPNLEDEGYFTPITESANPNHAFSNNEYKDPTEIWSKALNVNLPERKTWESLGIIDTKPEPSFLSAGGPKAVENLSVLVSIYQDVLKTQHIRDPKPTSRADFTRDVFFLLNGLESSIFPFIQESDCFVVRNGIWLEGYSVQGTRTLCQDFLYCGTHFRRLEKLSHSSVALENDGLIICALLACVQRWTQFYRGAVLILSSHVKSQGNSILLYELLEHIQSLKNQVQCLSTLCRVDGMKDESSTLPSGVALLAHIYREACKSNNQQSNLLYSALKSCCEVYLHCLGRWIFLGDCTDKTNEFFVRKDIKFSGHRDRSFWVQGFILDKKAVPGFLQGLETAVFDCGRAMNLLQLCSPQHPLCVWLEKEHPTIHCCLYKSDLGKVQKECAHFEEEAQRVCGELLTASKLFQEESDREAHLHVLMQKAQKQREAIRASLKMQLEREKAEMKEKQNADLKAQIQEVQLRKAAEKEKNRIEDELYLLQCKRLDEAAKFIEEEERLKMLAHYEELGKIVDKQNQHREWQLKRLKMADVRQTFLFEDSLSLAKENLKAEKNARARIELEDNTSESQMILQTPCLSKSVSPSPSSKENTTSESLCQTEHSDFFHEVEGFGISSGELLRPQYCENVESAENCVITSVLGHASDEELPKVTNLEEPLISLSSQTSGTSGRDATSESKDKPISDLERNRQRVLTQNVCWNPDKIDTSETDAKCGMKDEALSDLAKTRQRVLFQDWRSKENVSAVKNPSVDSGVTMEWERNRQKVLGEEFNILTGIKSSEFSGETSQLKGIEETSHLSDLQKNRRRVLGEEYNILTGEKTSAKNSSASIPAVMTTTDSGVGTLTLESECETQSNVVSETLQKETSVAKVNQECESTKSKLSVCLDEGLSGADKNRNEASDTPSFERPKILPVVSNSFSFVSPLTTPLSHNDMPVFTNPFRGTNSLPNELPLTTPLTDFCGENPKYFEVCGMPLTYDIADNFALKFDTQINYDLVSRDTVDHKKSDDELSKALPNTSWIESSLQTCLLLPLRVQYKFVSAALLHHFLVDLRLLSHFRSLRSYYFMQDGEFGRHLTVKLFTQMYQVSAPHLLFNPSSLERIMKEALASSQGTSDPNHHLISLTADRASVPHHFSHSSPNVLDFIQLSYKVKWPLNLILTPDVLQKYNVIFLFVIRLKRVAWLLQEDFVALKNTARGCFKEQHRDLINSPQYHQVQMIRQNMSQFLQATLNYVSSSVLYASWADFASSLKQATTLDHIYNAHIEYIKRLLKRCLLNTNFKRVEGVLSKILVCIIKFHSIMRTRPWQMPSKVQGQRSIFLEHPNFQQLMACSSHFKMQVCKLISYLERSISPPNHHYFLSEYLLLLNINGFYKSSDYITHAENVNEMEGKSSVSSQPTSTRTSHVS</sequence>
<dbReference type="InterPro" id="IPR040457">
    <property type="entry name" value="GCP_C"/>
</dbReference>
<dbReference type="PANTHER" id="PTHR19302">
    <property type="entry name" value="GAMMA TUBULIN COMPLEX PROTEIN"/>
    <property type="match status" value="1"/>
</dbReference>
<gene>
    <name evidence="11" type="primary">LOC117641095</name>
</gene>
<keyword evidence="10" id="KW-1185">Reference proteome</keyword>
<feature type="domain" description="Gamma tubulin complex component protein N-terminal" evidence="9">
    <location>
        <begin position="348"/>
        <end position="611"/>
    </location>
</feature>
<proteinExistence type="inferred from homology"/>
<dbReference type="GO" id="GO:0051011">
    <property type="term" value="F:microtubule minus-end binding"/>
    <property type="evidence" value="ECO:0007669"/>
    <property type="project" value="TreeGrafter"/>
</dbReference>
<dbReference type="InterPro" id="IPR041470">
    <property type="entry name" value="GCP_N"/>
</dbReference>
<dbReference type="GO" id="GO:0031122">
    <property type="term" value="P:cytoplasmic microtubule organization"/>
    <property type="evidence" value="ECO:0007669"/>
    <property type="project" value="TreeGrafter"/>
</dbReference>
<dbReference type="OrthoDB" id="775571at2759"/>
<dbReference type="PANTHER" id="PTHR19302:SF70">
    <property type="entry name" value="GAMMA-TUBULIN COMPLEX COMPONENT 6"/>
    <property type="match status" value="1"/>
</dbReference>
<feature type="compositionally biased region" description="Polar residues" evidence="7">
    <location>
        <begin position="901"/>
        <end position="913"/>
    </location>
</feature>